<feature type="region of interest" description="Disordered" evidence="1">
    <location>
        <begin position="144"/>
        <end position="200"/>
    </location>
</feature>
<feature type="region of interest" description="Disordered" evidence="1">
    <location>
        <begin position="118"/>
        <end position="137"/>
    </location>
</feature>
<proteinExistence type="predicted"/>
<dbReference type="AlphaFoldDB" id="A0A0S4IM32"/>
<name>A0A0S4IM32_BODSA</name>
<feature type="region of interest" description="Disordered" evidence="1">
    <location>
        <begin position="281"/>
        <end position="321"/>
    </location>
</feature>
<accession>A0A0S4IM32</accession>
<organism evidence="2 3">
    <name type="scientific">Bodo saltans</name>
    <name type="common">Flagellated protozoan</name>
    <dbReference type="NCBI Taxonomy" id="75058"/>
    <lineage>
        <taxon>Eukaryota</taxon>
        <taxon>Discoba</taxon>
        <taxon>Euglenozoa</taxon>
        <taxon>Kinetoplastea</taxon>
        <taxon>Metakinetoplastina</taxon>
        <taxon>Eubodonida</taxon>
        <taxon>Bodonidae</taxon>
        <taxon>Bodo</taxon>
    </lineage>
</organism>
<evidence type="ECO:0000313" key="2">
    <source>
        <dbReference type="EMBL" id="CUF36722.1"/>
    </source>
</evidence>
<protein>
    <submittedName>
        <fullName evidence="2">Uncharacterized protein</fullName>
    </submittedName>
</protein>
<feature type="compositionally biased region" description="Basic and acidic residues" evidence="1">
    <location>
        <begin position="127"/>
        <end position="137"/>
    </location>
</feature>
<reference evidence="3" key="1">
    <citation type="submission" date="2015-09" db="EMBL/GenBank/DDBJ databases">
        <authorList>
            <consortium name="Pathogen Informatics"/>
        </authorList>
    </citation>
    <scope>NUCLEOTIDE SEQUENCE [LARGE SCALE GENOMIC DNA]</scope>
    <source>
        <strain evidence="3">Lake Konstanz</strain>
    </source>
</reference>
<dbReference type="VEuPathDB" id="TriTrypDB:BSAL_61850"/>
<evidence type="ECO:0000313" key="3">
    <source>
        <dbReference type="Proteomes" id="UP000051952"/>
    </source>
</evidence>
<feature type="region of interest" description="Disordered" evidence="1">
    <location>
        <begin position="560"/>
        <end position="588"/>
    </location>
</feature>
<evidence type="ECO:0000256" key="1">
    <source>
        <dbReference type="SAM" id="MobiDB-lite"/>
    </source>
</evidence>
<dbReference type="Proteomes" id="UP000051952">
    <property type="component" value="Unassembled WGS sequence"/>
</dbReference>
<feature type="compositionally biased region" description="Polar residues" evidence="1">
    <location>
        <begin position="177"/>
        <end position="192"/>
    </location>
</feature>
<feature type="compositionally biased region" description="Low complexity" evidence="1">
    <location>
        <begin position="565"/>
        <end position="576"/>
    </location>
</feature>
<feature type="region of interest" description="Disordered" evidence="1">
    <location>
        <begin position="61"/>
        <end position="83"/>
    </location>
</feature>
<keyword evidence="3" id="KW-1185">Reference proteome</keyword>
<gene>
    <name evidence="2" type="ORF">BSAL_61850</name>
</gene>
<sequence>MRCSSALGDKRRDGVVHKITSSIASQLTKNGDELTQANIRELFDRVSMLYRVATPSLGVGALRGRSPSPTAHHTGDLLGSGSSRPISAASLPVVALPSVTQKQIDQLTSDFSRSLKERLRQSVGQHPSEDISSKRVVVDDAAPTLSLHEPSTKPPRPLPGPLNSFIEDSSAAGHLSPSPTFSPHSFQGSPVMNLSRSASSLRSSTEMMMLKMGDTPIPTSKRLRRVARDADEYERVVALATAEKKDREYQRIQKHNTRDSFRSVLDSQCETKRLAKIAESELQHQEREEAERQAEIYNQETRRSSSAAREKLAKQKDQNEMMRIQTETKRIEEKNLLDNEIAEEVATAQAAATEEKLLQLARRECRTNELFSQMKVIEDKKRQASKNRIDDLRRSRQFQKESDDILAAQEQKRQDQKQKTLLLVRAGELRSQRQYERVADKMSDEQRKQLWLSKKLQRETQQLAIASEARDAHEALKRETARGFTKECLLRQITVSNGKKKEEKESDLQWATQIQRGLETQAFLDDMRHTVASEEKREWVHLLDAQSRLKQYQETLDINTSITRGPSPSASLAGSPYRSTGRSFSTSM</sequence>
<dbReference type="EMBL" id="CYKH01000308">
    <property type="protein sequence ID" value="CUF36722.1"/>
    <property type="molecule type" value="Genomic_DNA"/>
</dbReference>
<feature type="compositionally biased region" description="Polar residues" evidence="1">
    <location>
        <begin position="577"/>
        <end position="588"/>
    </location>
</feature>